<dbReference type="Pfam" id="PF13440">
    <property type="entry name" value="Polysacc_synt_3"/>
    <property type="match status" value="1"/>
</dbReference>
<feature type="transmembrane region" description="Helical" evidence="7">
    <location>
        <begin position="191"/>
        <end position="211"/>
    </location>
</feature>
<feature type="transmembrane region" description="Helical" evidence="7">
    <location>
        <begin position="309"/>
        <end position="328"/>
    </location>
</feature>
<feature type="transmembrane region" description="Helical" evidence="7">
    <location>
        <begin position="432"/>
        <end position="454"/>
    </location>
</feature>
<evidence type="ECO:0000256" key="6">
    <source>
        <dbReference type="ARBA" id="ARBA00023136"/>
    </source>
</evidence>
<sequence length="505" mass="54657">MLNNQIDRNYMKPNLKMGISDRSIGASIIRGAFWTAIDKWGSRIIRLLVLAVLARLLDKADFGLIAAASVVVDYLSTYVGQGLGVALIQREKLESGHLNAMFWINMASAIFLVGLIWILAPYMSIWIHAPETTSVLRWLSLGLILGALSRVQTALLTRQMRFSALAAVNFVSAFVGGCIGLIFAFRGWGVWSLVAQYLTGGISARIALWWFSGWHPGLSFKLKHVRDLYGFSLYVFADQQLVFILRRFDEALIAGYLGVSDLGLYSIAKRLVLLLQEALETPLGQVLIPAYSRLQFSLQELLNLVGRTFSMLMAVGIPAFLGLAAMAPEAINVVFGPRWIEASAATRLLAPGAAASMANIAIYPIFLAIGKPQVLLSINVASVTLGVPLLFIGVGYGAPGAATALAFRQVIMAIASFVVLKKMIAMKVEIGIARAIAIPALGGIICGASARMAANALSPFSTWISIGLPVLIASGIYIGLLKMLNPSLAQEFYSSTRELYRMVLK</sequence>
<dbReference type="AlphaFoldDB" id="A0A7V3JAP7"/>
<keyword evidence="3" id="KW-1003">Cell membrane</keyword>
<evidence type="ECO:0000256" key="2">
    <source>
        <dbReference type="ARBA" id="ARBA00007430"/>
    </source>
</evidence>
<dbReference type="PANTHER" id="PTHR30250">
    <property type="entry name" value="PST FAMILY PREDICTED COLANIC ACID TRANSPORTER"/>
    <property type="match status" value="1"/>
</dbReference>
<feature type="transmembrane region" description="Helical" evidence="7">
    <location>
        <begin position="164"/>
        <end position="185"/>
    </location>
</feature>
<dbReference type="EMBL" id="DTGG01000123">
    <property type="protein sequence ID" value="HFZ09288.1"/>
    <property type="molecule type" value="Genomic_DNA"/>
</dbReference>
<keyword evidence="4 7" id="KW-0812">Transmembrane</keyword>
<dbReference type="GO" id="GO:0005886">
    <property type="term" value="C:plasma membrane"/>
    <property type="evidence" value="ECO:0007669"/>
    <property type="project" value="UniProtKB-SubCell"/>
</dbReference>
<evidence type="ECO:0000256" key="3">
    <source>
        <dbReference type="ARBA" id="ARBA00022475"/>
    </source>
</evidence>
<feature type="transmembrane region" description="Helical" evidence="7">
    <location>
        <begin position="348"/>
        <end position="367"/>
    </location>
</feature>
<accession>A0A7V3JAP7</accession>
<dbReference type="PANTHER" id="PTHR30250:SF10">
    <property type="entry name" value="LIPOPOLYSACCHARIDE BIOSYNTHESIS PROTEIN WZXC"/>
    <property type="match status" value="1"/>
</dbReference>
<organism evidence="8">
    <name type="scientific">candidate division CPR3 bacterium</name>
    <dbReference type="NCBI Taxonomy" id="2268181"/>
    <lineage>
        <taxon>Bacteria</taxon>
        <taxon>Bacteria division CPR3</taxon>
    </lineage>
</organism>
<comment type="similarity">
    <text evidence="2">Belongs to the polysaccharide synthase family.</text>
</comment>
<evidence type="ECO:0000256" key="5">
    <source>
        <dbReference type="ARBA" id="ARBA00022989"/>
    </source>
</evidence>
<feature type="transmembrane region" description="Helical" evidence="7">
    <location>
        <begin position="63"/>
        <end position="88"/>
    </location>
</feature>
<keyword evidence="5 7" id="KW-1133">Transmembrane helix</keyword>
<evidence type="ECO:0000313" key="8">
    <source>
        <dbReference type="EMBL" id="HFZ09288.1"/>
    </source>
</evidence>
<comment type="caution">
    <text evidence="8">The sequence shown here is derived from an EMBL/GenBank/DDBJ whole genome shotgun (WGS) entry which is preliminary data.</text>
</comment>
<comment type="subcellular location">
    <subcellularLocation>
        <location evidence="1">Cell membrane</location>
        <topology evidence="1">Multi-pass membrane protein</topology>
    </subcellularLocation>
</comment>
<reference evidence="8" key="1">
    <citation type="journal article" date="2020" name="mSystems">
        <title>Genome- and Community-Level Interaction Insights into Carbon Utilization and Element Cycling Functions of Hydrothermarchaeota in Hydrothermal Sediment.</title>
        <authorList>
            <person name="Zhou Z."/>
            <person name="Liu Y."/>
            <person name="Xu W."/>
            <person name="Pan J."/>
            <person name="Luo Z.H."/>
            <person name="Li M."/>
        </authorList>
    </citation>
    <scope>NUCLEOTIDE SEQUENCE [LARGE SCALE GENOMIC DNA]</scope>
    <source>
        <strain evidence="8">SpSt-757</strain>
    </source>
</reference>
<gene>
    <name evidence="8" type="ORF">ENV41_04065</name>
</gene>
<evidence type="ECO:0000256" key="1">
    <source>
        <dbReference type="ARBA" id="ARBA00004651"/>
    </source>
</evidence>
<feature type="transmembrane region" description="Helical" evidence="7">
    <location>
        <begin position="135"/>
        <end position="157"/>
    </location>
</feature>
<keyword evidence="6 7" id="KW-0472">Membrane</keyword>
<dbReference type="InterPro" id="IPR050833">
    <property type="entry name" value="Poly_Biosynth_Transport"/>
</dbReference>
<dbReference type="CDD" id="cd13127">
    <property type="entry name" value="MATE_tuaB_like"/>
    <property type="match status" value="1"/>
</dbReference>
<protein>
    <submittedName>
        <fullName evidence="8">Lipopolysaccharide biosynthesis protein</fullName>
    </submittedName>
</protein>
<feature type="transmembrane region" description="Helical" evidence="7">
    <location>
        <begin position="460"/>
        <end position="480"/>
    </location>
</feature>
<proteinExistence type="inferred from homology"/>
<evidence type="ECO:0000256" key="4">
    <source>
        <dbReference type="ARBA" id="ARBA00022692"/>
    </source>
</evidence>
<name>A0A7V3JAP7_UNCC3</name>
<feature type="transmembrane region" description="Helical" evidence="7">
    <location>
        <begin position="100"/>
        <end position="123"/>
    </location>
</feature>
<evidence type="ECO:0000256" key="7">
    <source>
        <dbReference type="SAM" id="Phobius"/>
    </source>
</evidence>